<evidence type="ECO:0000313" key="1">
    <source>
        <dbReference type="EMBL" id="KAF6004602.1"/>
    </source>
</evidence>
<name>A0A7J7IN95_9RHOD</name>
<reference evidence="1 2" key="1">
    <citation type="journal article" date="2020" name="J. Phycol.">
        <title>Comparative genome analysis reveals Cyanidiococcus gen. nov., a new extremophilic red algal genus sister to Cyanidioschyzon (Cyanidioschyzonaceae, Rhodophyta).</title>
        <authorList>
            <person name="Liu S.-L."/>
            <person name="Chiang Y.-R."/>
            <person name="Yoon H.S."/>
            <person name="Fu H.-Y."/>
        </authorList>
    </citation>
    <scope>NUCLEOTIDE SEQUENCE [LARGE SCALE GENOMIC DNA]</scope>
    <source>
        <strain evidence="1 2">THAL066</strain>
    </source>
</reference>
<gene>
    <name evidence="1" type="ORF">F1559_004651</name>
</gene>
<dbReference type="Proteomes" id="UP000530660">
    <property type="component" value="Unassembled WGS sequence"/>
</dbReference>
<dbReference type="AlphaFoldDB" id="A0A7J7IN95"/>
<protein>
    <recommendedName>
        <fullName evidence="3">CCT domain-containing protein</fullName>
    </recommendedName>
</protein>
<evidence type="ECO:0000313" key="2">
    <source>
        <dbReference type="Proteomes" id="UP000530660"/>
    </source>
</evidence>
<accession>A0A7J7IN95</accession>
<keyword evidence="2" id="KW-1185">Reference proteome</keyword>
<evidence type="ECO:0008006" key="3">
    <source>
        <dbReference type="Google" id="ProtNLM"/>
    </source>
</evidence>
<proteinExistence type="predicted"/>
<organism evidence="1 2">
    <name type="scientific">Cyanidiococcus yangmingshanensis</name>
    <dbReference type="NCBI Taxonomy" id="2690220"/>
    <lineage>
        <taxon>Eukaryota</taxon>
        <taxon>Rhodophyta</taxon>
        <taxon>Bangiophyceae</taxon>
        <taxon>Cyanidiales</taxon>
        <taxon>Cyanidiaceae</taxon>
        <taxon>Cyanidiococcus</taxon>
    </lineage>
</organism>
<sequence length="205" mass="22721">MTSSAAGAPIGQGTQGAPFISSVPVMRGQAPQLNRTIAVDRNQTMAEVAPPPWNPNGSSLKGGSPTTWNGQIANTGIALSASSCSTHRTRPVEENARDACSDISSMTFSPEFSNESERLAELNRLGEKPLALDAAQRALRILRWRQKRRMQVEAFRRERERNPDRRRAVAKRRPRIGGRFLPKALELSVLERRTQAQKEAEERHA</sequence>
<comment type="caution">
    <text evidence="1">The sequence shown here is derived from an EMBL/GenBank/DDBJ whole genome shotgun (WGS) entry which is preliminary data.</text>
</comment>
<dbReference type="EMBL" id="VWRR01000003">
    <property type="protein sequence ID" value="KAF6004602.1"/>
    <property type="molecule type" value="Genomic_DNA"/>
</dbReference>
<dbReference type="OrthoDB" id="10625672at2759"/>